<name>A0A832RWS3_9EURY</name>
<organism evidence="10 11">
    <name type="scientific">Methermicoccus shengliensis</name>
    <dbReference type="NCBI Taxonomy" id="660064"/>
    <lineage>
        <taxon>Archaea</taxon>
        <taxon>Methanobacteriati</taxon>
        <taxon>Methanobacteriota</taxon>
        <taxon>Stenosarchaea group</taxon>
        <taxon>Methanomicrobia</taxon>
        <taxon>Methanosarcinales</taxon>
        <taxon>Methermicoccaceae</taxon>
        <taxon>Methermicoccus</taxon>
    </lineage>
</organism>
<evidence type="ECO:0000256" key="2">
    <source>
        <dbReference type="ARBA" id="ARBA00009843"/>
    </source>
</evidence>
<evidence type="ECO:0000313" key="11">
    <source>
        <dbReference type="Proteomes" id="UP000600363"/>
    </source>
</evidence>
<feature type="transmembrane region" description="Helical" evidence="8">
    <location>
        <begin position="101"/>
        <end position="130"/>
    </location>
</feature>
<protein>
    <submittedName>
        <fullName evidence="10">Anion transporter</fullName>
    </submittedName>
</protein>
<evidence type="ECO:0000256" key="4">
    <source>
        <dbReference type="ARBA" id="ARBA00022475"/>
    </source>
</evidence>
<evidence type="ECO:0000313" key="10">
    <source>
        <dbReference type="EMBL" id="HIH69477.1"/>
    </source>
</evidence>
<dbReference type="AlphaFoldDB" id="A0A832RWS3"/>
<evidence type="ECO:0000259" key="9">
    <source>
        <dbReference type="Pfam" id="PF03600"/>
    </source>
</evidence>
<feature type="transmembrane region" description="Helical" evidence="8">
    <location>
        <begin position="59"/>
        <end position="80"/>
    </location>
</feature>
<dbReference type="Proteomes" id="UP000600363">
    <property type="component" value="Unassembled WGS sequence"/>
</dbReference>
<feature type="domain" description="Citrate transporter-like" evidence="9">
    <location>
        <begin position="19"/>
        <end position="362"/>
    </location>
</feature>
<evidence type="ECO:0000256" key="7">
    <source>
        <dbReference type="ARBA" id="ARBA00023136"/>
    </source>
</evidence>
<feature type="transmembrane region" description="Helical" evidence="8">
    <location>
        <begin position="226"/>
        <end position="259"/>
    </location>
</feature>
<comment type="similarity">
    <text evidence="2">Belongs to the CitM (TC 2.A.11) transporter family.</text>
</comment>
<dbReference type="EMBL" id="DUIH01000009">
    <property type="protein sequence ID" value="HIH69477.1"/>
    <property type="molecule type" value="Genomic_DNA"/>
</dbReference>
<keyword evidence="5 8" id="KW-0812">Transmembrane</keyword>
<dbReference type="InterPro" id="IPR004680">
    <property type="entry name" value="Cit_transptr-like_dom"/>
</dbReference>
<evidence type="ECO:0000256" key="6">
    <source>
        <dbReference type="ARBA" id="ARBA00022989"/>
    </source>
</evidence>
<dbReference type="CDD" id="cd01117">
    <property type="entry name" value="YbiR_permease"/>
    <property type="match status" value="1"/>
</dbReference>
<dbReference type="PRINTS" id="PR00758">
    <property type="entry name" value="ARSENICPUMP"/>
</dbReference>
<dbReference type="PANTHER" id="PTHR43302:SF5">
    <property type="entry name" value="TRANSPORTER ARSB-RELATED"/>
    <property type="match status" value="1"/>
</dbReference>
<dbReference type="GO" id="GO:0005886">
    <property type="term" value="C:plasma membrane"/>
    <property type="evidence" value="ECO:0007669"/>
    <property type="project" value="UniProtKB-SubCell"/>
</dbReference>
<feature type="transmembrane region" description="Helical" evidence="8">
    <location>
        <begin position="36"/>
        <end position="53"/>
    </location>
</feature>
<evidence type="ECO:0000256" key="5">
    <source>
        <dbReference type="ARBA" id="ARBA00022692"/>
    </source>
</evidence>
<feature type="transmembrane region" description="Helical" evidence="8">
    <location>
        <begin position="328"/>
        <end position="346"/>
    </location>
</feature>
<feature type="transmembrane region" description="Helical" evidence="8">
    <location>
        <begin position="389"/>
        <end position="412"/>
    </location>
</feature>
<dbReference type="GO" id="GO:0015105">
    <property type="term" value="F:arsenite transmembrane transporter activity"/>
    <property type="evidence" value="ECO:0007669"/>
    <property type="project" value="InterPro"/>
</dbReference>
<keyword evidence="4" id="KW-1003">Cell membrane</keyword>
<dbReference type="RefSeq" id="WP_084174065.1">
    <property type="nucleotide sequence ID" value="NZ_DUIH01000009.1"/>
</dbReference>
<dbReference type="Pfam" id="PF03600">
    <property type="entry name" value="CitMHS"/>
    <property type="match status" value="1"/>
</dbReference>
<accession>A0A832RWS3</accession>
<evidence type="ECO:0000256" key="1">
    <source>
        <dbReference type="ARBA" id="ARBA00004651"/>
    </source>
</evidence>
<gene>
    <name evidence="10" type="ORF">HA299_02475</name>
</gene>
<feature type="transmembrane region" description="Helical" evidence="8">
    <location>
        <begin position="6"/>
        <end position="24"/>
    </location>
</feature>
<evidence type="ECO:0000256" key="8">
    <source>
        <dbReference type="SAM" id="Phobius"/>
    </source>
</evidence>
<keyword evidence="3" id="KW-0813">Transport</keyword>
<sequence length="413" mass="44516">MAHSCGRMWLSIAILLITYVLIVVQRLPMVTVDRAAGALIGASAMLAFGVLTFDEAIQAIDFPILALLLGMMIVVAYVNISGIMDVLSCSVLKIAKTPLQLLILLTFVSGLLSAFFVNDAVCIALTPIVIRTLRKHLNPVPYLITLATSSNIGSVMTIVGNPQNMVIGLSSGASFFHFFMKFLPIGLAGLLLNIVVVYALYRDEMRDKIDLVNEKLPSLRLTRTQLTIYALTLLGVVAGFLLGDEMAVVALTGAAILLLTGDVQHKKVFKMVRWELLLFFAGLFVVVGGVEKQGFMELILSYMDPLLSGTAVSSALWLSVLSVVMSNVVGNVPLVIMLSPIVPHLPDPMTSWYVLAMASTFGGNLTFMGSVASLIVVELSRAYGVRMGFFEFARVGVPLCLLTIAMGIALLLL</sequence>
<feature type="transmembrane region" description="Helical" evidence="8">
    <location>
        <begin position="182"/>
        <end position="201"/>
    </location>
</feature>
<evidence type="ECO:0000256" key="3">
    <source>
        <dbReference type="ARBA" id="ARBA00022448"/>
    </source>
</evidence>
<keyword evidence="7 8" id="KW-0472">Membrane</keyword>
<feature type="transmembrane region" description="Helical" evidence="8">
    <location>
        <begin position="271"/>
        <end position="290"/>
    </location>
</feature>
<feature type="transmembrane region" description="Helical" evidence="8">
    <location>
        <begin position="352"/>
        <end position="377"/>
    </location>
</feature>
<dbReference type="InterPro" id="IPR000802">
    <property type="entry name" value="Arsenical_pump_ArsB"/>
</dbReference>
<comment type="subcellular location">
    <subcellularLocation>
        <location evidence="1">Cell membrane</location>
        <topology evidence="1">Multi-pass membrane protein</topology>
    </subcellularLocation>
</comment>
<comment type="caution">
    <text evidence="10">The sequence shown here is derived from an EMBL/GenBank/DDBJ whole genome shotgun (WGS) entry which is preliminary data.</text>
</comment>
<keyword evidence="6 8" id="KW-1133">Transmembrane helix</keyword>
<reference evidence="10" key="1">
    <citation type="journal article" date="2020" name="bioRxiv">
        <title>A rank-normalized archaeal taxonomy based on genome phylogeny resolves widespread incomplete and uneven classifications.</title>
        <authorList>
            <person name="Rinke C."/>
            <person name="Chuvochina M."/>
            <person name="Mussig A.J."/>
            <person name="Chaumeil P.-A."/>
            <person name="Waite D.W."/>
            <person name="Whitman W.B."/>
            <person name="Parks D.H."/>
            <person name="Hugenholtz P."/>
        </authorList>
    </citation>
    <scope>NUCLEOTIDE SEQUENCE</scope>
    <source>
        <strain evidence="10">UBA12518</strain>
    </source>
</reference>
<proteinExistence type="inferred from homology"/>
<dbReference type="PANTHER" id="PTHR43302">
    <property type="entry name" value="TRANSPORTER ARSB-RELATED"/>
    <property type="match status" value="1"/>
</dbReference>
<feature type="transmembrane region" description="Helical" evidence="8">
    <location>
        <begin position="142"/>
        <end position="161"/>
    </location>
</feature>